<evidence type="ECO:0000313" key="1">
    <source>
        <dbReference type="EMBL" id="KAK8486864.1"/>
    </source>
</evidence>
<sequence>MFSFDTWKGQNGISRLRTCSMHLNCLTNHLWGARKKPWKTARIISPDVERQLTPSPGADKRAAASTHFFLPATYPPHGATAVPPGFFIKLPGSGNQICTLPHH</sequence>
<proteinExistence type="predicted"/>
<dbReference type="EMBL" id="JBBPBM010000849">
    <property type="protein sequence ID" value="KAK8490580.1"/>
    <property type="molecule type" value="Genomic_DNA"/>
</dbReference>
<accession>A0ABR2A1J6</accession>
<comment type="caution">
    <text evidence="1">The sequence shown here is derived from an EMBL/GenBank/DDBJ whole genome shotgun (WGS) entry which is preliminary data.</text>
</comment>
<protein>
    <submittedName>
        <fullName evidence="1">Uncharacterized protein</fullName>
    </submittedName>
</protein>
<reference evidence="1 3" key="1">
    <citation type="journal article" date="2024" name="G3 (Bethesda)">
        <title>Genome assembly of Hibiscus sabdariffa L. provides insights into metabolisms of medicinal natural products.</title>
        <authorList>
            <person name="Kim T."/>
        </authorList>
    </citation>
    <scope>NUCLEOTIDE SEQUENCE [LARGE SCALE GENOMIC DNA]</scope>
    <source>
        <strain evidence="1">TK-2024</strain>
        <tissue evidence="1">Old leaves</tissue>
    </source>
</reference>
<evidence type="ECO:0000313" key="3">
    <source>
        <dbReference type="Proteomes" id="UP001472677"/>
    </source>
</evidence>
<gene>
    <name evidence="1" type="ORF">V6N12_055799</name>
    <name evidence="2" type="ORF">V6N12_073046</name>
</gene>
<dbReference type="Proteomes" id="UP001472677">
    <property type="component" value="Unassembled WGS sequence"/>
</dbReference>
<organism evidence="1 3">
    <name type="scientific">Hibiscus sabdariffa</name>
    <name type="common">roselle</name>
    <dbReference type="NCBI Taxonomy" id="183260"/>
    <lineage>
        <taxon>Eukaryota</taxon>
        <taxon>Viridiplantae</taxon>
        <taxon>Streptophyta</taxon>
        <taxon>Embryophyta</taxon>
        <taxon>Tracheophyta</taxon>
        <taxon>Spermatophyta</taxon>
        <taxon>Magnoliopsida</taxon>
        <taxon>eudicotyledons</taxon>
        <taxon>Gunneridae</taxon>
        <taxon>Pentapetalae</taxon>
        <taxon>rosids</taxon>
        <taxon>malvids</taxon>
        <taxon>Malvales</taxon>
        <taxon>Malvaceae</taxon>
        <taxon>Malvoideae</taxon>
        <taxon>Hibiscus</taxon>
    </lineage>
</organism>
<keyword evidence="3" id="KW-1185">Reference proteome</keyword>
<dbReference type="EMBL" id="JBBPBM010001139">
    <property type="protein sequence ID" value="KAK8486864.1"/>
    <property type="molecule type" value="Genomic_DNA"/>
</dbReference>
<name>A0ABR2A1J6_9ROSI</name>
<evidence type="ECO:0000313" key="2">
    <source>
        <dbReference type="EMBL" id="KAK8490580.1"/>
    </source>
</evidence>